<dbReference type="InterPro" id="IPR027417">
    <property type="entry name" value="P-loop_NTPase"/>
</dbReference>
<reference evidence="9 10" key="1">
    <citation type="submission" date="2017-06" db="EMBL/GenBank/DDBJ databases">
        <title>Draft genome sequence of Fusobacterium nucleatum subsp. polymorphum KCOM 1260 (=ChDC F218).</title>
        <authorList>
            <person name="Kook J.-K."/>
            <person name="Park S.-N."/>
            <person name="Lim Y.K."/>
            <person name="Roh H."/>
        </authorList>
    </citation>
    <scope>NUCLEOTIDE SEQUENCE [LARGE SCALE GENOMIC DNA]</scope>
    <source>
        <strain evidence="10">KCOM 1260 (ChDC F218)</strain>
    </source>
</reference>
<name>A0A1Z3CIW0_FUSNP</name>
<evidence type="ECO:0000313" key="10">
    <source>
        <dbReference type="Proteomes" id="UP000196759"/>
    </source>
</evidence>
<dbReference type="PANTHER" id="PTHR10465">
    <property type="entry name" value="TRANSMEMBRANE GTPASE FZO1"/>
    <property type="match status" value="1"/>
</dbReference>
<keyword evidence="3" id="KW-0378">Hydrolase</keyword>
<proteinExistence type="predicted"/>
<dbReference type="InterPro" id="IPR045063">
    <property type="entry name" value="Dynamin_N"/>
</dbReference>
<keyword evidence="10" id="KW-1185">Reference proteome</keyword>
<evidence type="ECO:0000256" key="1">
    <source>
        <dbReference type="ARBA" id="ARBA00004370"/>
    </source>
</evidence>
<protein>
    <recommendedName>
        <fullName evidence="8">Dynamin N-terminal domain-containing protein</fullName>
    </recommendedName>
</protein>
<evidence type="ECO:0000256" key="3">
    <source>
        <dbReference type="ARBA" id="ARBA00022801"/>
    </source>
</evidence>
<keyword evidence="7" id="KW-0812">Transmembrane</keyword>
<keyword evidence="6" id="KW-0175">Coiled coil</keyword>
<evidence type="ECO:0000259" key="8">
    <source>
        <dbReference type="Pfam" id="PF00350"/>
    </source>
</evidence>
<dbReference type="GO" id="GO:0005525">
    <property type="term" value="F:GTP binding"/>
    <property type="evidence" value="ECO:0007669"/>
    <property type="project" value="UniProtKB-KW"/>
</dbReference>
<sequence>METNLKENYLEKIEQIKDIINKYDLDFNKEDNKTIEEIQNFALKVPMLGVFNAGKSTLLNKYLDEKGLLKVNSEAETAVPCELKYSTDEKTLVHKTNGKIIRELKNYNVRAEEGAGIEYLEKFLNNRKLKELGDIILVDMPGLDSSNDAHEEAINKYINAGAYYILLTDPENGGIKDSTGQFLSKILKYPEQFSVLLTKTDLSSIEHCEDVINDLKDQFSDKNLDIFIGKTKRDDYRDFERILESIEYNNIFRKIYKDRVLEIINSKTSYLETILKNKDLDITEIEENIKINEENFNEIGKKIEKEKERFNSNLIKNEIVGEFESRLNSHFSELKSAARRGGNSFNNRIKTIAANELNPIIESKLKQRVDYLIQDLKDFVLDLPQGENSSLVTGLISIGLANTPIVTNILTNIFTKLMIPIPYIGPIIQGIVLLFSFFRNKKKKEEANEELEDAVRGAISQVANGITPQVTKIVEDAKEKLFNTLNEKCKNEQEEIDKILKELVEKKNEEEEEFQKSVIDLENDIKKLQTLEL</sequence>
<evidence type="ECO:0000256" key="5">
    <source>
        <dbReference type="ARBA" id="ARBA00023136"/>
    </source>
</evidence>
<dbReference type="EMBL" id="CP021934">
    <property type="protein sequence ID" value="ASC03544.1"/>
    <property type="molecule type" value="Genomic_DNA"/>
</dbReference>
<evidence type="ECO:0000313" key="9">
    <source>
        <dbReference type="EMBL" id="ASC03544.1"/>
    </source>
</evidence>
<organism evidence="9 10">
    <name type="scientific">Fusobacterium nucleatum subsp. polymorphum</name>
    <name type="common">Fusobacterium polymorphum</name>
    <dbReference type="NCBI Taxonomy" id="76857"/>
    <lineage>
        <taxon>Bacteria</taxon>
        <taxon>Fusobacteriati</taxon>
        <taxon>Fusobacteriota</taxon>
        <taxon>Fusobacteriia</taxon>
        <taxon>Fusobacteriales</taxon>
        <taxon>Fusobacteriaceae</taxon>
        <taxon>Fusobacterium</taxon>
    </lineage>
</organism>
<dbReference type="Pfam" id="PF00350">
    <property type="entry name" value="Dynamin_N"/>
    <property type="match status" value="1"/>
</dbReference>
<keyword evidence="5 7" id="KW-0472">Membrane</keyword>
<feature type="domain" description="Dynamin N-terminal" evidence="8">
    <location>
        <begin position="48"/>
        <end position="191"/>
    </location>
</feature>
<dbReference type="Gene3D" id="3.40.50.300">
    <property type="entry name" value="P-loop containing nucleotide triphosphate hydrolases"/>
    <property type="match status" value="1"/>
</dbReference>
<dbReference type="RefSeq" id="WP_088337641.1">
    <property type="nucleotide sequence ID" value="NZ_CP021934.1"/>
</dbReference>
<evidence type="ECO:0000256" key="6">
    <source>
        <dbReference type="SAM" id="Coils"/>
    </source>
</evidence>
<gene>
    <name evidence="9" type="ORF">CBG50_09840</name>
</gene>
<keyword evidence="2" id="KW-0547">Nucleotide-binding</keyword>
<evidence type="ECO:0000256" key="4">
    <source>
        <dbReference type="ARBA" id="ARBA00023134"/>
    </source>
</evidence>
<evidence type="ECO:0000256" key="2">
    <source>
        <dbReference type="ARBA" id="ARBA00022741"/>
    </source>
</evidence>
<dbReference type="AlphaFoldDB" id="A0A1Z3CIW0"/>
<dbReference type="InterPro" id="IPR027094">
    <property type="entry name" value="Mitofusin_fam"/>
</dbReference>
<dbReference type="SUPFAM" id="SSF52540">
    <property type="entry name" value="P-loop containing nucleoside triphosphate hydrolases"/>
    <property type="match status" value="1"/>
</dbReference>
<evidence type="ECO:0000256" key="7">
    <source>
        <dbReference type="SAM" id="Phobius"/>
    </source>
</evidence>
<feature type="coiled-coil region" evidence="6">
    <location>
        <begin position="441"/>
        <end position="531"/>
    </location>
</feature>
<comment type="subcellular location">
    <subcellularLocation>
        <location evidence="1">Membrane</location>
    </subcellularLocation>
</comment>
<keyword evidence="4" id="KW-0342">GTP-binding</keyword>
<accession>A0A1Z3CIW0</accession>
<dbReference type="GO" id="GO:0003924">
    <property type="term" value="F:GTPase activity"/>
    <property type="evidence" value="ECO:0007669"/>
    <property type="project" value="InterPro"/>
</dbReference>
<keyword evidence="7" id="KW-1133">Transmembrane helix</keyword>
<dbReference type="Proteomes" id="UP000196759">
    <property type="component" value="Chromosome"/>
</dbReference>
<dbReference type="GO" id="GO:0016020">
    <property type="term" value="C:membrane"/>
    <property type="evidence" value="ECO:0007669"/>
    <property type="project" value="UniProtKB-SubCell"/>
</dbReference>
<feature type="transmembrane region" description="Helical" evidence="7">
    <location>
        <begin position="417"/>
        <end position="438"/>
    </location>
</feature>
<dbReference type="PANTHER" id="PTHR10465:SF0">
    <property type="entry name" value="SARCALUMENIN"/>
    <property type="match status" value="1"/>
</dbReference>